<dbReference type="EMBL" id="CP049863">
    <property type="protein sequence ID" value="QIK61976.1"/>
    <property type="molecule type" value="Genomic_DNA"/>
</dbReference>
<organism evidence="11 12">
    <name type="scientific">Leucobacter viscericola</name>
    <dbReference type="NCBI Taxonomy" id="2714935"/>
    <lineage>
        <taxon>Bacteria</taxon>
        <taxon>Bacillati</taxon>
        <taxon>Actinomycetota</taxon>
        <taxon>Actinomycetes</taxon>
        <taxon>Micrococcales</taxon>
        <taxon>Microbacteriaceae</taxon>
        <taxon>Leucobacter</taxon>
    </lineage>
</organism>
<sequence length="413" mass="42863">MIRKRTSWRPAASRRRSRIPTERSRLRSTDLVRLSIAGMRARPVRAILSALGIAIGIAAMVAVIGISSSSQAKLQQQLDALGTNLLTIEGGQDAFGRDTPLVEDAVGRALRIAGASSATGVGNVPGAFIYRNSYINPAQTGGLEVKAADKDLLDVTGAKVRAGAWLSAATDEYPTVVLGAKAATRLGVDTPGTQVWLGNQWFTVIGILEEIPLAPELDTSALVGADVAAERLAYDKQPTRVYLRSAENQVAAVRKLLPATINPKMPESVAVSRPSDALAAKDAADDAFTGLLLGLGSLGLLVGGIGVANTMIISVMERRREIGLRRALGALRKHIRQQFLGEALLLSAMGGLAGVGVGAIATAAFALANGWPIAIPPLVPAAAVGATLAVGTVAGIYPAWRAARVSPTVALSD</sequence>
<accession>A0A6G7XBY4</accession>
<feature type="compositionally biased region" description="Basic residues" evidence="7">
    <location>
        <begin position="1"/>
        <end position="18"/>
    </location>
</feature>
<evidence type="ECO:0000259" key="10">
    <source>
        <dbReference type="Pfam" id="PF12704"/>
    </source>
</evidence>
<feature type="transmembrane region" description="Helical" evidence="8">
    <location>
        <begin position="343"/>
        <end position="368"/>
    </location>
</feature>
<feature type="transmembrane region" description="Helical" evidence="8">
    <location>
        <begin position="374"/>
        <end position="397"/>
    </location>
</feature>
<feature type="domain" description="ABC3 transporter permease C-terminal" evidence="9">
    <location>
        <begin position="297"/>
        <end position="407"/>
    </location>
</feature>
<evidence type="ECO:0000256" key="4">
    <source>
        <dbReference type="ARBA" id="ARBA00022989"/>
    </source>
</evidence>
<evidence type="ECO:0000256" key="8">
    <source>
        <dbReference type="SAM" id="Phobius"/>
    </source>
</evidence>
<evidence type="ECO:0000256" key="2">
    <source>
        <dbReference type="ARBA" id="ARBA00022475"/>
    </source>
</evidence>
<feature type="domain" description="MacB-like periplasmic core" evidence="10">
    <location>
        <begin position="47"/>
        <end position="253"/>
    </location>
</feature>
<feature type="region of interest" description="Disordered" evidence="7">
    <location>
        <begin position="1"/>
        <end position="22"/>
    </location>
</feature>
<dbReference type="PANTHER" id="PTHR30572">
    <property type="entry name" value="MEMBRANE COMPONENT OF TRANSPORTER-RELATED"/>
    <property type="match status" value="1"/>
</dbReference>
<dbReference type="Proteomes" id="UP000502677">
    <property type="component" value="Chromosome"/>
</dbReference>
<comment type="subcellular location">
    <subcellularLocation>
        <location evidence="1">Cell membrane</location>
        <topology evidence="1">Multi-pass membrane protein</topology>
    </subcellularLocation>
</comment>
<dbReference type="GO" id="GO:0005886">
    <property type="term" value="C:plasma membrane"/>
    <property type="evidence" value="ECO:0007669"/>
    <property type="project" value="UniProtKB-SubCell"/>
</dbReference>
<evidence type="ECO:0000256" key="6">
    <source>
        <dbReference type="ARBA" id="ARBA00038076"/>
    </source>
</evidence>
<dbReference type="InterPro" id="IPR025857">
    <property type="entry name" value="MacB_PCD"/>
</dbReference>
<evidence type="ECO:0000256" key="1">
    <source>
        <dbReference type="ARBA" id="ARBA00004651"/>
    </source>
</evidence>
<protein>
    <submittedName>
        <fullName evidence="11">ABC transporter permease</fullName>
    </submittedName>
</protein>
<keyword evidence="4 8" id="KW-1133">Transmembrane helix</keyword>
<keyword evidence="5 8" id="KW-0472">Membrane</keyword>
<evidence type="ECO:0000256" key="7">
    <source>
        <dbReference type="SAM" id="MobiDB-lite"/>
    </source>
</evidence>
<dbReference type="GO" id="GO:0022857">
    <property type="term" value="F:transmembrane transporter activity"/>
    <property type="evidence" value="ECO:0007669"/>
    <property type="project" value="TreeGrafter"/>
</dbReference>
<evidence type="ECO:0000256" key="3">
    <source>
        <dbReference type="ARBA" id="ARBA00022692"/>
    </source>
</evidence>
<proteinExistence type="inferred from homology"/>
<keyword evidence="12" id="KW-1185">Reference proteome</keyword>
<keyword evidence="2" id="KW-1003">Cell membrane</keyword>
<dbReference type="InterPro" id="IPR003838">
    <property type="entry name" value="ABC3_permease_C"/>
</dbReference>
<reference evidence="11 12" key="1">
    <citation type="submission" date="2020-03" db="EMBL/GenBank/DDBJ databases">
        <title>Leucobacter sp. nov., isolated from beetles.</title>
        <authorList>
            <person name="Hyun D.-W."/>
            <person name="Bae J.-W."/>
        </authorList>
    </citation>
    <scope>NUCLEOTIDE SEQUENCE [LARGE SCALE GENOMIC DNA]</scope>
    <source>
        <strain evidence="11 12">HDW9C</strain>
    </source>
</reference>
<evidence type="ECO:0000313" key="11">
    <source>
        <dbReference type="EMBL" id="QIK61976.1"/>
    </source>
</evidence>
<dbReference type="KEGG" id="lvi:G7068_01195"/>
<dbReference type="AlphaFoldDB" id="A0A6G7XBY4"/>
<dbReference type="Pfam" id="PF02687">
    <property type="entry name" value="FtsX"/>
    <property type="match status" value="1"/>
</dbReference>
<keyword evidence="3 8" id="KW-0812">Transmembrane</keyword>
<evidence type="ECO:0000259" key="9">
    <source>
        <dbReference type="Pfam" id="PF02687"/>
    </source>
</evidence>
<dbReference type="Pfam" id="PF12704">
    <property type="entry name" value="MacB_PCD"/>
    <property type="match status" value="1"/>
</dbReference>
<name>A0A6G7XBY4_9MICO</name>
<evidence type="ECO:0000256" key="5">
    <source>
        <dbReference type="ARBA" id="ARBA00023136"/>
    </source>
</evidence>
<dbReference type="PANTHER" id="PTHR30572:SF4">
    <property type="entry name" value="ABC TRANSPORTER PERMEASE YTRF"/>
    <property type="match status" value="1"/>
</dbReference>
<evidence type="ECO:0000313" key="12">
    <source>
        <dbReference type="Proteomes" id="UP000502677"/>
    </source>
</evidence>
<gene>
    <name evidence="11" type="ORF">G7068_01195</name>
</gene>
<feature type="transmembrane region" description="Helical" evidence="8">
    <location>
        <begin position="291"/>
        <end position="316"/>
    </location>
</feature>
<dbReference type="InterPro" id="IPR050250">
    <property type="entry name" value="Macrolide_Exporter_MacB"/>
</dbReference>
<comment type="similarity">
    <text evidence="6">Belongs to the ABC-4 integral membrane protein family.</text>
</comment>
<feature type="transmembrane region" description="Helical" evidence="8">
    <location>
        <begin position="46"/>
        <end position="66"/>
    </location>
</feature>